<dbReference type="EMBL" id="RCHR01000005">
    <property type="protein sequence ID" value="RLL42894.1"/>
    <property type="molecule type" value="Genomic_DNA"/>
</dbReference>
<keyword evidence="2 4" id="KW-0808">Transferase</keyword>
<evidence type="ECO:0000313" key="8">
    <source>
        <dbReference type="Proteomes" id="UP000270219"/>
    </source>
</evidence>
<dbReference type="GO" id="GO:0003676">
    <property type="term" value="F:nucleic acid binding"/>
    <property type="evidence" value="ECO:0007669"/>
    <property type="project" value="InterPro"/>
</dbReference>
<dbReference type="InterPro" id="IPR002052">
    <property type="entry name" value="DNA_methylase_N6_adenine_CS"/>
</dbReference>
<reference evidence="7 8" key="1">
    <citation type="submission" date="2018-10" db="EMBL/GenBank/DDBJ databases">
        <title>Oceanobacillus sp. YLB-02 draft genome.</title>
        <authorList>
            <person name="Yu L."/>
        </authorList>
    </citation>
    <scope>NUCLEOTIDE SEQUENCE [LARGE SCALE GENOMIC DNA]</scope>
    <source>
        <strain evidence="7 8">YLB-02</strain>
    </source>
</reference>
<evidence type="ECO:0000259" key="6">
    <source>
        <dbReference type="Pfam" id="PF17827"/>
    </source>
</evidence>
<dbReference type="Gene3D" id="1.10.8.10">
    <property type="entry name" value="DNA helicase RuvA subunit, C-terminal domain"/>
    <property type="match status" value="1"/>
</dbReference>
<dbReference type="InterPro" id="IPR004556">
    <property type="entry name" value="HemK-like"/>
</dbReference>
<dbReference type="RefSeq" id="WP_121524261.1">
    <property type="nucleotide sequence ID" value="NZ_RCHR01000005.1"/>
</dbReference>
<dbReference type="GO" id="GO:0102559">
    <property type="term" value="F:peptide chain release factor N(5)-glutamine methyltransferase activity"/>
    <property type="evidence" value="ECO:0007669"/>
    <property type="project" value="UniProtKB-EC"/>
</dbReference>
<protein>
    <recommendedName>
        <fullName evidence="4">Release factor glutamine methyltransferase</fullName>
        <shortName evidence="4">RF MTase</shortName>
        <ecNumber evidence="4">2.1.1.297</ecNumber>
    </recommendedName>
    <alternativeName>
        <fullName evidence="4">N5-glutamine methyltransferase PrmC</fullName>
    </alternativeName>
    <alternativeName>
        <fullName evidence="4">Protein-(glutamine-N5) MTase PrmC</fullName>
    </alternativeName>
    <alternativeName>
        <fullName evidence="4">Protein-glutamine N-methyltransferase PrmC</fullName>
    </alternativeName>
</protein>
<dbReference type="InterPro" id="IPR040758">
    <property type="entry name" value="PrmC_N"/>
</dbReference>
<dbReference type="PROSITE" id="PS00092">
    <property type="entry name" value="N6_MTASE"/>
    <property type="match status" value="1"/>
</dbReference>
<keyword evidence="1 4" id="KW-0489">Methyltransferase</keyword>
<proteinExistence type="inferred from homology"/>
<dbReference type="NCBIfam" id="TIGR03534">
    <property type="entry name" value="RF_mod_PrmC"/>
    <property type="match status" value="1"/>
</dbReference>
<accession>A0A498D6V9</accession>
<evidence type="ECO:0000256" key="3">
    <source>
        <dbReference type="ARBA" id="ARBA00022691"/>
    </source>
</evidence>
<name>A0A498D6V9_9BACI</name>
<dbReference type="OrthoDB" id="9800643at2"/>
<keyword evidence="3 4" id="KW-0949">S-adenosyl-L-methionine</keyword>
<dbReference type="PANTHER" id="PTHR18895:SF74">
    <property type="entry name" value="MTRF1L RELEASE FACTOR GLUTAMINE METHYLTRANSFERASE"/>
    <property type="match status" value="1"/>
</dbReference>
<comment type="caution">
    <text evidence="7">The sequence shown here is derived from an EMBL/GenBank/DDBJ whole genome shotgun (WGS) entry which is preliminary data.</text>
</comment>
<feature type="binding site" evidence="4">
    <location>
        <position position="145"/>
    </location>
    <ligand>
        <name>S-adenosyl-L-methionine</name>
        <dbReference type="ChEBI" id="CHEBI:59789"/>
    </ligand>
</feature>
<dbReference type="InterPro" id="IPR050320">
    <property type="entry name" value="N5-glutamine_MTase"/>
</dbReference>
<feature type="binding site" evidence="4">
    <location>
        <begin position="121"/>
        <end position="125"/>
    </location>
    <ligand>
        <name>S-adenosyl-L-methionine</name>
        <dbReference type="ChEBI" id="CHEBI:59789"/>
    </ligand>
</feature>
<evidence type="ECO:0000259" key="5">
    <source>
        <dbReference type="Pfam" id="PF13847"/>
    </source>
</evidence>
<dbReference type="SUPFAM" id="SSF53335">
    <property type="entry name" value="S-adenosyl-L-methionine-dependent methyltransferases"/>
    <property type="match status" value="1"/>
</dbReference>
<feature type="domain" description="Release factor glutamine methyltransferase N-terminal" evidence="6">
    <location>
        <begin position="7"/>
        <end position="76"/>
    </location>
</feature>
<dbReference type="AlphaFoldDB" id="A0A498D6V9"/>
<evidence type="ECO:0000256" key="4">
    <source>
        <dbReference type="HAMAP-Rule" id="MF_02126"/>
    </source>
</evidence>
<comment type="catalytic activity">
    <reaction evidence="4">
        <text>L-glutaminyl-[peptide chain release factor] + S-adenosyl-L-methionine = N(5)-methyl-L-glutaminyl-[peptide chain release factor] + S-adenosyl-L-homocysteine + H(+)</text>
        <dbReference type="Rhea" id="RHEA:42896"/>
        <dbReference type="Rhea" id="RHEA-COMP:10271"/>
        <dbReference type="Rhea" id="RHEA-COMP:10272"/>
        <dbReference type="ChEBI" id="CHEBI:15378"/>
        <dbReference type="ChEBI" id="CHEBI:30011"/>
        <dbReference type="ChEBI" id="CHEBI:57856"/>
        <dbReference type="ChEBI" id="CHEBI:59789"/>
        <dbReference type="ChEBI" id="CHEBI:61891"/>
        <dbReference type="EC" id="2.1.1.297"/>
    </reaction>
</comment>
<dbReference type="PANTHER" id="PTHR18895">
    <property type="entry name" value="HEMK METHYLTRANSFERASE"/>
    <property type="match status" value="1"/>
</dbReference>
<dbReference type="EC" id="2.1.1.297" evidence="4"/>
<feature type="binding site" evidence="4">
    <location>
        <position position="189"/>
    </location>
    <ligand>
        <name>S-adenosyl-L-methionine</name>
        <dbReference type="ChEBI" id="CHEBI:59789"/>
    </ligand>
</feature>
<gene>
    <name evidence="4 7" type="primary">prmC</name>
    <name evidence="7" type="ORF">D8M04_15205</name>
</gene>
<dbReference type="CDD" id="cd02440">
    <property type="entry name" value="AdoMet_MTases"/>
    <property type="match status" value="1"/>
</dbReference>
<sequence length="298" mass="33821">MSEKLYEVLKRASLFLEKHNREARVAEILLQHYLQLSRSQFFMNLRELVPEHKLVQFEKDLLLHAETGIPVQHLTGYEMFYGREFHVNKDVLVPRPETEELVQHAISLMENKSNINIVDVGTGSGVIAITLALELPAGANVYAIDISNDALAIAKRNAEKHQADVHFLQGDFLEPLIKEKKKVDLLISNPPYIALEEASEMADTVKNFDPRLALFAEEEGLAAYKRIVKQAREILNPDGRVAFEIGAKQREPVTNIILSAFPEADVECLQDINGKDRIISAKMRLGQMCLQKREKRTK</sequence>
<dbReference type="Proteomes" id="UP000270219">
    <property type="component" value="Unassembled WGS sequence"/>
</dbReference>
<organism evidence="7 8">
    <name type="scientific">Oceanobacillus piezotolerans</name>
    <dbReference type="NCBI Taxonomy" id="2448030"/>
    <lineage>
        <taxon>Bacteria</taxon>
        <taxon>Bacillati</taxon>
        <taxon>Bacillota</taxon>
        <taxon>Bacilli</taxon>
        <taxon>Bacillales</taxon>
        <taxon>Bacillaceae</taxon>
        <taxon>Oceanobacillus</taxon>
    </lineage>
</organism>
<dbReference type="Pfam" id="PF17827">
    <property type="entry name" value="PrmC_N"/>
    <property type="match status" value="1"/>
</dbReference>
<dbReference type="InterPro" id="IPR029063">
    <property type="entry name" value="SAM-dependent_MTases_sf"/>
</dbReference>
<keyword evidence="8" id="KW-1185">Reference proteome</keyword>
<evidence type="ECO:0000313" key="7">
    <source>
        <dbReference type="EMBL" id="RLL42894.1"/>
    </source>
</evidence>
<dbReference type="GO" id="GO:0032259">
    <property type="term" value="P:methylation"/>
    <property type="evidence" value="ECO:0007669"/>
    <property type="project" value="UniProtKB-KW"/>
</dbReference>
<evidence type="ECO:0000256" key="2">
    <source>
        <dbReference type="ARBA" id="ARBA00022679"/>
    </source>
</evidence>
<comment type="similarity">
    <text evidence="4">Belongs to the protein N5-glutamine methyltransferase family. PrmC subfamily.</text>
</comment>
<feature type="binding site" evidence="4">
    <location>
        <position position="172"/>
    </location>
    <ligand>
        <name>S-adenosyl-L-methionine</name>
        <dbReference type="ChEBI" id="CHEBI:59789"/>
    </ligand>
</feature>
<dbReference type="HAMAP" id="MF_02126">
    <property type="entry name" value="RF_methyltr_PrmC"/>
    <property type="match status" value="1"/>
</dbReference>
<feature type="domain" description="Methyltransferase" evidence="5">
    <location>
        <begin position="112"/>
        <end position="244"/>
    </location>
</feature>
<evidence type="ECO:0000256" key="1">
    <source>
        <dbReference type="ARBA" id="ARBA00022603"/>
    </source>
</evidence>
<feature type="binding site" evidence="4">
    <location>
        <begin position="189"/>
        <end position="192"/>
    </location>
    <ligand>
        <name>substrate</name>
    </ligand>
</feature>
<dbReference type="Pfam" id="PF13847">
    <property type="entry name" value="Methyltransf_31"/>
    <property type="match status" value="1"/>
</dbReference>
<dbReference type="InterPro" id="IPR019874">
    <property type="entry name" value="RF_methyltr_PrmC"/>
</dbReference>
<dbReference type="Gene3D" id="3.40.50.150">
    <property type="entry name" value="Vaccinia Virus protein VP39"/>
    <property type="match status" value="1"/>
</dbReference>
<dbReference type="InterPro" id="IPR025714">
    <property type="entry name" value="Methyltranfer_dom"/>
</dbReference>
<comment type="function">
    <text evidence="4">Methylates the class 1 translation termination release factors RF1/PrfA and RF2/PrfB on the glutamine residue of the universally conserved GGQ motif.</text>
</comment>
<dbReference type="NCBIfam" id="TIGR00536">
    <property type="entry name" value="hemK_fam"/>
    <property type="match status" value="1"/>
</dbReference>